<sequence>MKLGDAACGGDGPGRYVAVWENIRKRGDGTNTLAFEAELHPSDGGKFAPKTFCVAVGLCDSDHGGQGREREPSFAIPLGFANLVITGEETLDGQPLQIDLPLTKANHFVRNFGSEKAFPLLELGDAHTQQFAGSDHARDEGATNNDKPPKKKSMVSRIFSRAKGTTPAPYDADEAPAARNETPQSIFQLGRPPTAEERQLFLESFNIDPSGDAVIRIGLEVFERGSELEQIFRQRNRVRRERRKAEAFAASALPNNAKPNVTSSSLGPPSRSVSSGTGKSLVDEEIMESESDYSDDDSPSYFSLDSGASGTTWDESTMYTSETDTSYTSKFVNNSSAERGLQFGRMFACKMESFDKSTTAAAVATVASSNSRASAVVPIQFPAGIFSCGSNNLGKRDFYDRDDAPRGKVQMQVGAREKHIDTDGTNLDDGVELGNDIFAEANNDDPCTSQKVTTNGGIVQKAHLSRTCEQLEQMEGLELTLDDVRIS</sequence>
<comment type="caution">
    <text evidence="2">The sequence shown here is derived from an EMBL/GenBank/DDBJ whole genome shotgun (WGS) entry which is preliminary data.</text>
</comment>
<proteinExistence type="predicted"/>
<evidence type="ECO:0000256" key="1">
    <source>
        <dbReference type="SAM" id="MobiDB-lite"/>
    </source>
</evidence>
<organism evidence="2 3">
    <name type="scientific">Cyclotella atomus</name>
    <dbReference type="NCBI Taxonomy" id="382360"/>
    <lineage>
        <taxon>Eukaryota</taxon>
        <taxon>Sar</taxon>
        <taxon>Stramenopiles</taxon>
        <taxon>Ochrophyta</taxon>
        <taxon>Bacillariophyta</taxon>
        <taxon>Coscinodiscophyceae</taxon>
        <taxon>Thalassiosirophycidae</taxon>
        <taxon>Stephanodiscales</taxon>
        <taxon>Stephanodiscaceae</taxon>
        <taxon>Cyclotella</taxon>
    </lineage>
</organism>
<feature type="compositionally biased region" description="Acidic residues" evidence="1">
    <location>
        <begin position="283"/>
        <end position="298"/>
    </location>
</feature>
<feature type="compositionally biased region" description="Low complexity" evidence="1">
    <location>
        <begin position="263"/>
        <end position="276"/>
    </location>
</feature>
<evidence type="ECO:0000313" key="3">
    <source>
        <dbReference type="Proteomes" id="UP001530400"/>
    </source>
</evidence>
<protein>
    <recommendedName>
        <fullName evidence="4">C2 NT-type domain-containing protein</fullName>
    </recommendedName>
</protein>
<evidence type="ECO:0008006" key="4">
    <source>
        <dbReference type="Google" id="ProtNLM"/>
    </source>
</evidence>
<reference evidence="2 3" key="1">
    <citation type="submission" date="2024-10" db="EMBL/GenBank/DDBJ databases">
        <title>Updated reference genomes for cyclostephanoid diatoms.</title>
        <authorList>
            <person name="Roberts W.R."/>
            <person name="Alverson A.J."/>
        </authorList>
    </citation>
    <scope>NUCLEOTIDE SEQUENCE [LARGE SCALE GENOMIC DNA]</scope>
    <source>
        <strain evidence="2 3">AJA010-31</strain>
    </source>
</reference>
<accession>A0ABD3P4G3</accession>
<name>A0ABD3P4G3_9STRA</name>
<dbReference type="Proteomes" id="UP001530400">
    <property type="component" value="Unassembled WGS sequence"/>
</dbReference>
<keyword evidence="3" id="KW-1185">Reference proteome</keyword>
<dbReference type="AlphaFoldDB" id="A0ABD3P4G3"/>
<feature type="region of interest" description="Disordered" evidence="1">
    <location>
        <begin position="131"/>
        <end position="184"/>
    </location>
</feature>
<dbReference type="EMBL" id="JALLPJ020000797">
    <property type="protein sequence ID" value="KAL3782693.1"/>
    <property type="molecule type" value="Genomic_DNA"/>
</dbReference>
<feature type="compositionally biased region" description="Polar residues" evidence="1">
    <location>
        <begin position="253"/>
        <end position="262"/>
    </location>
</feature>
<feature type="compositionally biased region" description="Low complexity" evidence="1">
    <location>
        <begin position="167"/>
        <end position="178"/>
    </location>
</feature>
<evidence type="ECO:0000313" key="2">
    <source>
        <dbReference type="EMBL" id="KAL3782693.1"/>
    </source>
</evidence>
<gene>
    <name evidence="2" type="ORF">ACHAWO_010816</name>
</gene>
<feature type="region of interest" description="Disordered" evidence="1">
    <location>
        <begin position="249"/>
        <end position="301"/>
    </location>
</feature>